<feature type="region of interest" description="Disordered" evidence="1">
    <location>
        <begin position="34"/>
        <end position="57"/>
    </location>
</feature>
<dbReference type="EMBL" id="UZAU01000723">
    <property type="status" value="NOT_ANNOTATED_CDS"/>
    <property type="molecule type" value="Genomic_DNA"/>
</dbReference>
<evidence type="ECO:0000313" key="4">
    <source>
        <dbReference type="Proteomes" id="UP000596661"/>
    </source>
</evidence>
<reference evidence="3" key="2">
    <citation type="submission" date="2021-03" db="UniProtKB">
        <authorList>
            <consortium name="EnsemblPlants"/>
        </authorList>
    </citation>
    <scope>IDENTIFICATION</scope>
</reference>
<evidence type="ECO:0008006" key="5">
    <source>
        <dbReference type="Google" id="ProtNLM"/>
    </source>
</evidence>
<evidence type="ECO:0000256" key="2">
    <source>
        <dbReference type="SAM" id="Phobius"/>
    </source>
</evidence>
<accession>A0A803R8Z8</accession>
<proteinExistence type="predicted"/>
<organism evidence="3 4">
    <name type="scientific">Cannabis sativa</name>
    <name type="common">Hemp</name>
    <name type="synonym">Marijuana</name>
    <dbReference type="NCBI Taxonomy" id="3483"/>
    <lineage>
        <taxon>Eukaryota</taxon>
        <taxon>Viridiplantae</taxon>
        <taxon>Streptophyta</taxon>
        <taxon>Embryophyta</taxon>
        <taxon>Tracheophyta</taxon>
        <taxon>Spermatophyta</taxon>
        <taxon>Magnoliopsida</taxon>
        <taxon>eudicotyledons</taxon>
        <taxon>Gunneridae</taxon>
        <taxon>Pentapetalae</taxon>
        <taxon>rosids</taxon>
        <taxon>fabids</taxon>
        <taxon>Rosales</taxon>
        <taxon>Cannabaceae</taxon>
        <taxon>Cannabis</taxon>
    </lineage>
</organism>
<dbReference type="Proteomes" id="UP000596661">
    <property type="component" value="Chromosome 9"/>
</dbReference>
<dbReference type="AlphaFoldDB" id="A0A803R8Z8"/>
<sequence length="116" mass="13289">MFSMPSLWFGCSWLDLGSVDGLVSRISLGKSTRLDSLPSATNANPPFPRETPQPPPPHRTIFIEELKENLEKKKKKNKKNYFIFCTIHGAIVIFPLHVMCVVFCFWGVILIFFFLN</sequence>
<keyword evidence="2" id="KW-0812">Transmembrane</keyword>
<feature type="compositionally biased region" description="Pro residues" evidence="1">
    <location>
        <begin position="45"/>
        <end position="57"/>
    </location>
</feature>
<keyword evidence="2" id="KW-1133">Transmembrane helix</keyword>
<keyword evidence="2" id="KW-0472">Membrane</keyword>
<protein>
    <recommendedName>
        <fullName evidence="5">Transmembrane protein</fullName>
    </recommendedName>
</protein>
<keyword evidence="4" id="KW-1185">Reference proteome</keyword>
<dbReference type="Gramene" id="novel_model_6524_5bd9a17a">
    <property type="protein sequence ID" value="cds.novel_model_6524_5bd9a17a"/>
    <property type="gene ID" value="novel_gene_3423_5bd9a17a"/>
</dbReference>
<name>A0A803R8Z8_CANSA</name>
<evidence type="ECO:0000313" key="3">
    <source>
        <dbReference type="EnsemblPlants" id="cds.novel_model_6524_5bd9a17a"/>
    </source>
</evidence>
<feature type="transmembrane region" description="Helical" evidence="2">
    <location>
        <begin position="81"/>
        <end position="114"/>
    </location>
</feature>
<evidence type="ECO:0000256" key="1">
    <source>
        <dbReference type="SAM" id="MobiDB-lite"/>
    </source>
</evidence>
<reference evidence="3" key="1">
    <citation type="submission" date="2018-11" db="EMBL/GenBank/DDBJ databases">
        <authorList>
            <person name="Grassa J C."/>
        </authorList>
    </citation>
    <scope>NUCLEOTIDE SEQUENCE [LARGE SCALE GENOMIC DNA]</scope>
</reference>
<dbReference type="EnsemblPlants" id="novel_model_6524_5bd9a17a">
    <property type="protein sequence ID" value="cds.novel_model_6524_5bd9a17a"/>
    <property type="gene ID" value="novel_gene_3423_5bd9a17a"/>
</dbReference>